<comment type="caution">
    <text evidence="4">The sequence shown here is derived from an EMBL/GenBank/DDBJ whole genome shotgun (WGS) entry which is preliminary data.</text>
</comment>
<evidence type="ECO:0000256" key="2">
    <source>
        <dbReference type="SAM" id="SignalP"/>
    </source>
</evidence>
<feature type="signal peptide" evidence="2">
    <location>
        <begin position="1"/>
        <end position="22"/>
    </location>
</feature>
<dbReference type="OrthoDB" id="3259102at2759"/>
<gene>
    <name evidence="4" type="ORF">EVG20_g8612</name>
</gene>
<feature type="region of interest" description="Disordered" evidence="1">
    <location>
        <begin position="458"/>
        <end position="477"/>
    </location>
</feature>
<feature type="compositionally biased region" description="Polar residues" evidence="1">
    <location>
        <begin position="460"/>
        <end position="477"/>
    </location>
</feature>
<feature type="domain" description="Deoxyribonuclease NucA/NucB" evidence="3">
    <location>
        <begin position="338"/>
        <end position="443"/>
    </location>
</feature>
<feature type="compositionally biased region" description="Low complexity" evidence="1">
    <location>
        <begin position="147"/>
        <end position="220"/>
    </location>
</feature>
<evidence type="ECO:0000259" key="3">
    <source>
        <dbReference type="Pfam" id="PF14040"/>
    </source>
</evidence>
<evidence type="ECO:0000313" key="4">
    <source>
        <dbReference type="EMBL" id="TFY57268.1"/>
    </source>
</evidence>
<evidence type="ECO:0000313" key="5">
    <source>
        <dbReference type="Proteomes" id="UP000298327"/>
    </source>
</evidence>
<dbReference type="AlphaFoldDB" id="A0A4Y9Y5S6"/>
<feature type="region of interest" description="Disordered" evidence="1">
    <location>
        <begin position="117"/>
        <end position="231"/>
    </location>
</feature>
<accession>A0A4Y9Y5S6</accession>
<keyword evidence="5" id="KW-1185">Reference proteome</keyword>
<dbReference type="InterPro" id="IPR029476">
    <property type="entry name" value="DNase_NucA_NucB"/>
</dbReference>
<reference evidence="4 5" key="1">
    <citation type="submission" date="2019-02" db="EMBL/GenBank/DDBJ databases">
        <title>Genome sequencing of the rare red list fungi Dentipellis fragilis.</title>
        <authorList>
            <person name="Buettner E."/>
            <person name="Kellner H."/>
        </authorList>
    </citation>
    <scope>NUCLEOTIDE SEQUENCE [LARGE SCALE GENOMIC DNA]</scope>
    <source>
        <strain evidence="4 5">DSM 105465</strain>
    </source>
</reference>
<dbReference type="STRING" id="205917.A0A4Y9Y5S6"/>
<feature type="region of interest" description="Disordered" evidence="1">
    <location>
        <begin position="396"/>
        <end position="428"/>
    </location>
</feature>
<keyword evidence="2" id="KW-0732">Signal</keyword>
<name>A0A4Y9Y5S6_9AGAM</name>
<feature type="region of interest" description="Disordered" evidence="1">
    <location>
        <begin position="368"/>
        <end position="387"/>
    </location>
</feature>
<sequence>MAHFSSLLSLPVLLPSILSVQGVVVPSEDGPNIRESALSDTTIASQIVASATELASSLAPAFESSGILPTGLPLPGVSGLPGILPGGSAGIPFADSSFPAAVPSNFAYPPLGSDAPIPTASHHSFPLPKELRDEDSNHLAARKAKSKASANPKATSKSAAKTTMAATTSAKTTKAATSAKTTKAATSVKTTKAATSSKASKTSKAATASAETTSKAAASSHLRHRPQTSPILRNLLVTSSAACNLKRAGTAGVAARADCQTCDPCDDACDSNVSEVSTRRRAVEDAAAAANVRVLYGNDSTPFLPDEHVRVRMIEGRANPVLEFDCTTNGIPDVCQNMCYGVHCHGHPQTLTRNTGNKKTCAAARKQNSCGASPNRCSAKKGAPAGQSCDEYPFASSKEGQEAGTGGKTSAVTRCVPARQNSSQGGKISGIYRSIADGTQYDIKFDFAGAAGTDYCSPAAKSQKTGCNTLTGSQSNN</sequence>
<dbReference type="Pfam" id="PF14040">
    <property type="entry name" value="DNase_NucA_NucB"/>
    <property type="match status" value="1"/>
</dbReference>
<feature type="chain" id="PRO_5021322134" description="Deoxyribonuclease NucA/NucB domain-containing protein" evidence="2">
    <location>
        <begin position="23"/>
        <end position="477"/>
    </location>
</feature>
<proteinExistence type="predicted"/>
<evidence type="ECO:0000256" key="1">
    <source>
        <dbReference type="SAM" id="MobiDB-lite"/>
    </source>
</evidence>
<dbReference type="Proteomes" id="UP000298327">
    <property type="component" value="Unassembled WGS sequence"/>
</dbReference>
<organism evidence="4 5">
    <name type="scientific">Dentipellis fragilis</name>
    <dbReference type="NCBI Taxonomy" id="205917"/>
    <lineage>
        <taxon>Eukaryota</taxon>
        <taxon>Fungi</taxon>
        <taxon>Dikarya</taxon>
        <taxon>Basidiomycota</taxon>
        <taxon>Agaricomycotina</taxon>
        <taxon>Agaricomycetes</taxon>
        <taxon>Russulales</taxon>
        <taxon>Hericiaceae</taxon>
        <taxon>Dentipellis</taxon>
    </lineage>
</organism>
<dbReference type="EMBL" id="SEOQ01000763">
    <property type="protein sequence ID" value="TFY57268.1"/>
    <property type="molecule type" value="Genomic_DNA"/>
</dbReference>
<protein>
    <recommendedName>
        <fullName evidence="3">Deoxyribonuclease NucA/NucB domain-containing protein</fullName>
    </recommendedName>
</protein>